<proteinExistence type="predicted"/>
<evidence type="ECO:0000313" key="2">
    <source>
        <dbReference type="EMBL" id="KKJ00990.1"/>
    </source>
</evidence>
<dbReference type="InterPro" id="IPR025995">
    <property type="entry name" value="Tudor-knot"/>
</dbReference>
<evidence type="ECO:0000259" key="1">
    <source>
        <dbReference type="Pfam" id="PF11717"/>
    </source>
</evidence>
<gene>
    <name evidence="2" type="ORF">PROH_00690</name>
</gene>
<dbReference type="SUPFAM" id="SSF54160">
    <property type="entry name" value="Chromo domain-like"/>
    <property type="match status" value="2"/>
</dbReference>
<dbReference type="InterPro" id="IPR016197">
    <property type="entry name" value="Chromo-like_dom_sf"/>
</dbReference>
<feature type="domain" description="Tudor-knot" evidence="1">
    <location>
        <begin position="333"/>
        <end position="375"/>
    </location>
</feature>
<reference evidence="2" key="1">
    <citation type="submission" date="2012-04" db="EMBL/GenBank/DDBJ databases">
        <authorList>
            <person name="Borisov I.G."/>
            <person name="Ivanikova N.V."/>
            <person name="Pinevich A.V."/>
        </authorList>
    </citation>
    <scope>NUCLEOTIDE SEQUENCE [LARGE SCALE GENOMIC DNA]</scope>
    <source>
        <strain evidence="2">CALU 1027</strain>
    </source>
</reference>
<evidence type="ECO:0000313" key="3">
    <source>
        <dbReference type="Proteomes" id="UP000034681"/>
    </source>
</evidence>
<dbReference type="AlphaFoldDB" id="A0A0M2PXU2"/>
<dbReference type="RefSeq" id="WP_017713524.1">
    <property type="nucleotide sequence ID" value="NZ_KB235941.1"/>
</dbReference>
<protein>
    <submittedName>
        <fullName evidence="2">Tudor protein</fullName>
    </submittedName>
</protein>
<dbReference type="STRING" id="317619.GCA_000332315_03295"/>
<dbReference type="eggNOG" id="COG1716">
    <property type="taxonomic scope" value="Bacteria"/>
</dbReference>
<dbReference type="Pfam" id="PF11717">
    <property type="entry name" value="Tudor-knot"/>
    <property type="match status" value="1"/>
</dbReference>
<name>A0A0M2PXU2_PROHO</name>
<keyword evidence="3" id="KW-1185">Reference proteome</keyword>
<sequence length="439" mass="48107">MAKSIIQLVDELPADNITVKVLKALDFVAPGQWSNMVGFDQTVIALTGDSDPKVLSRVRDRAAALYEDPSQGYKGAIGLYQTVDKADVAMATAALANKVGEKISVLSFLSSITPKADTTQTVDLLLKIAVEVLAFCKLNGIPQPNPQAFVAALQQNYSDAALMRMVALVCIDGLLPLGPNFLGKIHETLKGLDLSSITGNPVFSGIKGDLPGGGTEEKVGFLTQSFGSVEGWVSGFVDRTNITPQRISGGIGRFIDIADDNLDFIAAFLDQTTNYFEHTGIQTVARHLILAVYPQVKTELAAEAEAKAQAQAAAPSGQPGQYSIGQTVEGWDEDEEDWYEASVLKVREKKGKTQYFLHYAGYGASEEEWVWAEDVRVRDLDNSDQQGYSLGQTVKVWDDEEEEWYSATIQEIRGKQYFVHYWDDDAGEDDEWLNLDDIT</sequence>
<comment type="caution">
    <text evidence="2">The sequence shown here is derived from an EMBL/GenBank/DDBJ whole genome shotgun (WGS) entry which is preliminary data.</text>
</comment>
<accession>A0A0M2PXU2</accession>
<organism evidence="2 3">
    <name type="scientific">Prochlorothrix hollandica PCC 9006 = CALU 1027</name>
    <dbReference type="NCBI Taxonomy" id="317619"/>
    <lineage>
        <taxon>Bacteria</taxon>
        <taxon>Bacillati</taxon>
        <taxon>Cyanobacteriota</taxon>
        <taxon>Cyanophyceae</taxon>
        <taxon>Prochlorotrichales</taxon>
        <taxon>Prochlorotrichaceae</taxon>
        <taxon>Prochlorothrix</taxon>
    </lineage>
</organism>
<dbReference type="EMBL" id="AJTX02000002">
    <property type="protein sequence ID" value="KKJ00990.1"/>
    <property type="molecule type" value="Genomic_DNA"/>
</dbReference>
<dbReference type="OrthoDB" id="261494at2"/>
<dbReference type="Proteomes" id="UP000034681">
    <property type="component" value="Unassembled WGS sequence"/>
</dbReference>
<dbReference type="Gene3D" id="2.30.30.140">
    <property type="match status" value="1"/>
</dbReference>